<evidence type="ECO:0000313" key="2">
    <source>
        <dbReference type="EMBL" id="ETP06818.1"/>
    </source>
</evidence>
<reference evidence="2 3" key="1">
    <citation type="submission" date="2013-11" db="EMBL/GenBank/DDBJ databases">
        <title>The Genome Sequence of Phytophthora parasitica CJ01A1.</title>
        <authorList>
            <consortium name="The Broad Institute Genomics Platform"/>
            <person name="Russ C."/>
            <person name="Tyler B."/>
            <person name="Panabieres F."/>
            <person name="Shan W."/>
            <person name="Tripathy S."/>
            <person name="Grunwald N."/>
            <person name="Machado M."/>
            <person name="Johnson C.S."/>
            <person name="Walker B."/>
            <person name="Young S.K."/>
            <person name="Zeng Q."/>
            <person name="Gargeya S."/>
            <person name="Fitzgerald M."/>
            <person name="Haas B."/>
            <person name="Abouelleil A."/>
            <person name="Allen A.W."/>
            <person name="Alvarado L."/>
            <person name="Arachchi H.M."/>
            <person name="Berlin A.M."/>
            <person name="Chapman S.B."/>
            <person name="Gainer-Dewar J."/>
            <person name="Goldberg J."/>
            <person name="Griggs A."/>
            <person name="Gujja S."/>
            <person name="Hansen M."/>
            <person name="Howarth C."/>
            <person name="Imamovic A."/>
            <person name="Ireland A."/>
            <person name="Larimer J."/>
            <person name="McCowan C."/>
            <person name="Murphy C."/>
            <person name="Pearson M."/>
            <person name="Poon T.W."/>
            <person name="Priest M."/>
            <person name="Roberts A."/>
            <person name="Saif S."/>
            <person name="Shea T."/>
            <person name="Sisk P."/>
            <person name="Sykes S."/>
            <person name="Wortman J."/>
            <person name="Nusbaum C."/>
            <person name="Birren B."/>
        </authorList>
    </citation>
    <scope>NUCLEOTIDE SEQUENCE [LARGE SCALE GENOMIC DNA]</scope>
    <source>
        <strain evidence="2 3">CJ01A1</strain>
    </source>
</reference>
<dbReference type="Proteomes" id="UP000018958">
    <property type="component" value="Unassembled WGS sequence"/>
</dbReference>
<feature type="compositionally biased region" description="Acidic residues" evidence="1">
    <location>
        <begin position="26"/>
        <end position="42"/>
    </location>
</feature>
<feature type="non-terminal residue" evidence="2">
    <location>
        <position position="166"/>
    </location>
</feature>
<organism evidence="2 3">
    <name type="scientific">Phytophthora nicotianae CJ01A1</name>
    <dbReference type="NCBI Taxonomy" id="1317063"/>
    <lineage>
        <taxon>Eukaryota</taxon>
        <taxon>Sar</taxon>
        <taxon>Stramenopiles</taxon>
        <taxon>Oomycota</taxon>
        <taxon>Peronosporomycetes</taxon>
        <taxon>Peronosporales</taxon>
        <taxon>Peronosporaceae</taxon>
        <taxon>Phytophthora</taxon>
    </lineage>
</organism>
<feature type="non-terminal residue" evidence="2">
    <location>
        <position position="1"/>
    </location>
</feature>
<proteinExistence type="predicted"/>
<feature type="region of interest" description="Disordered" evidence="1">
    <location>
        <begin position="140"/>
        <end position="166"/>
    </location>
</feature>
<dbReference type="EMBL" id="ANIX01003401">
    <property type="protein sequence ID" value="ETP06818.1"/>
    <property type="molecule type" value="Genomic_DNA"/>
</dbReference>
<dbReference type="AlphaFoldDB" id="W2W9Y5"/>
<protein>
    <submittedName>
        <fullName evidence="2">Uncharacterized protein</fullName>
    </submittedName>
</protein>
<gene>
    <name evidence="2" type="ORF">F441_16848</name>
</gene>
<sequence>IDLSGNNADEANNCRDDDCNYQVLDSGDESEEDDLNDLDGSDSEVAVVDTVDGDDEEAFDNEERHFADHFLESMGGEEQVLAGEILGPALKEYSTTGWHEIDTPDVEKFLETPYTPHIAECSNVYTHEQLDNRVDTYFEKKTSRERRAKAAGKTVTPTKKTKTRRD</sequence>
<feature type="compositionally biased region" description="Polar residues" evidence="1">
    <location>
        <begin position="1"/>
        <end position="10"/>
    </location>
</feature>
<name>W2W9Y5_PHYNI</name>
<feature type="region of interest" description="Disordered" evidence="1">
    <location>
        <begin position="1"/>
        <end position="44"/>
    </location>
</feature>
<accession>W2W9Y5</accession>
<comment type="caution">
    <text evidence="2">The sequence shown here is derived from an EMBL/GenBank/DDBJ whole genome shotgun (WGS) entry which is preliminary data.</text>
</comment>
<evidence type="ECO:0000313" key="3">
    <source>
        <dbReference type="Proteomes" id="UP000018958"/>
    </source>
</evidence>
<evidence type="ECO:0000256" key="1">
    <source>
        <dbReference type="SAM" id="MobiDB-lite"/>
    </source>
</evidence>